<dbReference type="GO" id="GO:0008887">
    <property type="term" value="F:glycerate kinase activity"/>
    <property type="evidence" value="ECO:0007669"/>
    <property type="project" value="UniProtKB-UniRule"/>
</dbReference>
<dbReference type="Gene3D" id="3.90.1510.10">
    <property type="entry name" value="Glycerate kinase, domain 2"/>
    <property type="match status" value="1"/>
</dbReference>
<dbReference type="GO" id="GO:0031388">
    <property type="term" value="P:organic acid phosphorylation"/>
    <property type="evidence" value="ECO:0007669"/>
    <property type="project" value="UniProtKB-UniRule"/>
</dbReference>
<dbReference type="AlphaFoldDB" id="A0A919UXR1"/>
<dbReference type="InterPro" id="IPR036129">
    <property type="entry name" value="Glycerate_kinase_sf"/>
</dbReference>
<dbReference type="RefSeq" id="WP_239136951.1">
    <property type="nucleotide sequence ID" value="NZ_BOOU01000013.1"/>
</dbReference>
<dbReference type="InterPro" id="IPR004381">
    <property type="entry name" value="Glycerate_kinase"/>
</dbReference>
<gene>
    <name evidence="6" type="primary">glxK</name>
    <name evidence="6" type="ORF">Sru01_10910</name>
</gene>
<feature type="compositionally biased region" description="Pro residues" evidence="5">
    <location>
        <begin position="402"/>
        <end position="412"/>
    </location>
</feature>
<evidence type="ECO:0000256" key="3">
    <source>
        <dbReference type="ARBA" id="ARBA00022777"/>
    </source>
</evidence>
<proteinExistence type="inferred from homology"/>
<accession>A0A919UXR1</accession>
<keyword evidence="7" id="KW-1185">Reference proteome</keyword>
<dbReference type="PIRSF" id="PIRSF006078">
    <property type="entry name" value="GlxK"/>
    <property type="match status" value="1"/>
</dbReference>
<sequence length="422" mass="41494">MTASGPGFVLVAPDKFRGSLSAVEVAGRVAAGLRAARPDLPVVTLPVADGGDGTAEAAVAAGFTRRTARVTGPTGEPVTAGYAERDGVAVIELAEASGLHRLRRLAPLDAGSEGTGELIAAALAGGARRVVLGLGGSACTDGGAGLVRALGVRTLDARGRELPPGGAALRRLDALDLTGFERAPGVEFVVACDVDNPLLGAEGAAAVYGPQKGAGPAELPVLEEGLARWADVAERDLGVRVRDRPGAGAAGGVGFAAMAFLGARLEPGIGLLLDLVGFAEHLPGALLVVTGEGSLDEQTLRGKAPAGVAAAAARAGVPVVAVCGRRALDDGRLRAAGIEAAYALSDIEDDVRRCMAEAGPLLERLAAQVAADRLPAPARPGSALRAAGPASGGAGADRSVPGPVPGAVPGPVPGADLPGAGG</sequence>
<dbReference type="EMBL" id="BOOU01000013">
    <property type="protein sequence ID" value="GII76109.1"/>
    <property type="molecule type" value="Genomic_DNA"/>
</dbReference>
<feature type="compositionally biased region" description="Low complexity" evidence="5">
    <location>
        <begin position="413"/>
        <end position="422"/>
    </location>
</feature>
<evidence type="ECO:0000256" key="4">
    <source>
        <dbReference type="PIRNR" id="PIRNR006078"/>
    </source>
</evidence>
<reference evidence="6" key="1">
    <citation type="submission" date="2021-01" db="EMBL/GenBank/DDBJ databases">
        <title>Whole genome shotgun sequence of Sphaerisporangium rufum NBRC 109079.</title>
        <authorList>
            <person name="Komaki H."/>
            <person name="Tamura T."/>
        </authorList>
    </citation>
    <scope>NUCLEOTIDE SEQUENCE</scope>
    <source>
        <strain evidence="6">NBRC 109079</strain>
    </source>
</reference>
<dbReference type="SUPFAM" id="SSF110738">
    <property type="entry name" value="Glycerate kinase I"/>
    <property type="match status" value="1"/>
</dbReference>
<dbReference type="InterPro" id="IPR018197">
    <property type="entry name" value="Glycerate_kinase_RE-like"/>
</dbReference>
<organism evidence="6 7">
    <name type="scientific">Sphaerisporangium rufum</name>
    <dbReference type="NCBI Taxonomy" id="1381558"/>
    <lineage>
        <taxon>Bacteria</taxon>
        <taxon>Bacillati</taxon>
        <taxon>Actinomycetota</taxon>
        <taxon>Actinomycetes</taxon>
        <taxon>Streptosporangiales</taxon>
        <taxon>Streptosporangiaceae</taxon>
        <taxon>Sphaerisporangium</taxon>
    </lineage>
</organism>
<evidence type="ECO:0000256" key="1">
    <source>
        <dbReference type="ARBA" id="ARBA00006284"/>
    </source>
</evidence>
<keyword evidence="3 4" id="KW-0418">Kinase</keyword>
<evidence type="ECO:0000313" key="6">
    <source>
        <dbReference type="EMBL" id="GII76109.1"/>
    </source>
</evidence>
<feature type="region of interest" description="Disordered" evidence="5">
    <location>
        <begin position="377"/>
        <end position="422"/>
    </location>
</feature>
<comment type="caution">
    <text evidence="6">The sequence shown here is derived from an EMBL/GenBank/DDBJ whole genome shotgun (WGS) entry which is preliminary data.</text>
</comment>
<evidence type="ECO:0000313" key="7">
    <source>
        <dbReference type="Proteomes" id="UP000655287"/>
    </source>
</evidence>
<evidence type="ECO:0000256" key="5">
    <source>
        <dbReference type="SAM" id="MobiDB-lite"/>
    </source>
</evidence>
<name>A0A919UXR1_9ACTN</name>
<evidence type="ECO:0000256" key="2">
    <source>
        <dbReference type="ARBA" id="ARBA00022679"/>
    </source>
</evidence>
<dbReference type="InterPro" id="IPR018193">
    <property type="entry name" value="Glyc_kinase_flavodox-like_fold"/>
</dbReference>
<dbReference type="Proteomes" id="UP000655287">
    <property type="component" value="Unassembled WGS sequence"/>
</dbReference>
<dbReference type="Pfam" id="PF02595">
    <property type="entry name" value="Gly_kinase"/>
    <property type="match status" value="1"/>
</dbReference>
<comment type="similarity">
    <text evidence="1 4">Belongs to the glycerate kinase type-1 family.</text>
</comment>
<dbReference type="PANTHER" id="PTHR21599">
    <property type="entry name" value="GLYCERATE KINASE"/>
    <property type="match status" value="1"/>
</dbReference>
<dbReference type="NCBIfam" id="TIGR00045">
    <property type="entry name" value="glycerate kinase"/>
    <property type="match status" value="1"/>
</dbReference>
<dbReference type="PANTHER" id="PTHR21599:SF0">
    <property type="entry name" value="GLYCERATE KINASE"/>
    <property type="match status" value="1"/>
</dbReference>
<keyword evidence="2 4" id="KW-0808">Transferase</keyword>
<feature type="compositionally biased region" description="Low complexity" evidence="5">
    <location>
        <begin position="377"/>
        <end position="389"/>
    </location>
</feature>
<dbReference type="Gene3D" id="3.40.50.10350">
    <property type="entry name" value="Glycerate kinase, domain 1"/>
    <property type="match status" value="1"/>
</dbReference>
<protein>
    <submittedName>
        <fullName evidence="6">Glycerate kinase</fullName>
    </submittedName>
</protein>